<dbReference type="EMBL" id="JACHXK010000017">
    <property type="protein sequence ID" value="MBB3113169.1"/>
    <property type="molecule type" value="Genomic_DNA"/>
</dbReference>
<sequence>MRKLGSELREHVGQNSNGSKGKKVAILLVPALAAAIGIGAIVGVSSPAPSVQAAETVAAQRGIITVAGQGQIKVTPDVAYITLGVETRATTAKEAQSLNAKAFAAIDQMLYTTYKLSKKDVQTTSFYVQPQYQYNEKDGTSKVVSYTATNMVEVTVRDLTQIGAMLDNLSAAGANRIDGVRFDTEKQEQYELQAMEKAMANAKVKAETLAKAAGRSVKQVVNITQGNVSSSPIFQGNVMMEAATADKATSSVQAGEITVSTDVTVSYEMQ</sequence>
<protein>
    <recommendedName>
        <fullName evidence="3">SIMPL domain-containing protein</fullName>
    </recommendedName>
</protein>
<dbReference type="PANTHER" id="PTHR34387">
    <property type="entry name" value="SLR1258 PROTEIN"/>
    <property type="match status" value="1"/>
</dbReference>
<dbReference type="Gene3D" id="3.30.70.2970">
    <property type="entry name" value="Protein of unknown function (DUF541), domain 2"/>
    <property type="match status" value="1"/>
</dbReference>
<dbReference type="Proteomes" id="UP000570361">
    <property type="component" value="Unassembled WGS sequence"/>
</dbReference>
<dbReference type="PANTHER" id="PTHR34387:SF1">
    <property type="entry name" value="PERIPLASMIC IMMUNOGENIC PROTEIN"/>
    <property type="match status" value="1"/>
</dbReference>
<dbReference type="Gene3D" id="3.30.110.170">
    <property type="entry name" value="Protein of unknown function (DUF541), domain 1"/>
    <property type="match status" value="1"/>
</dbReference>
<accession>A0A7W5B2W5</accession>
<dbReference type="AlphaFoldDB" id="A0A7W5B2W5"/>
<evidence type="ECO:0000313" key="2">
    <source>
        <dbReference type="Proteomes" id="UP000570361"/>
    </source>
</evidence>
<reference evidence="1 2" key="1">
    <citation type="submission" date="2020-08" db="EMBL/GenBank/DDBJ databases">
        <title>Genomic Encyclopedia of Type Strains, Phase III (KMG-III): the genomes of soil and plant-associated and newly described type strains.</title>
        <authorList>
            <person name="Whitman W."/>
        </authorList>
    </citation>
    <scope>NUCLEOTIDE SEQUENCE [LARGE SCALE GENOMIC DNA]</scope>
    <source>
        <strain evidence="1 2">CECT 5862</strain>
    </source>
</reference>
<gene>
    <name evidence="1" type="ORF">FHS18_005272</name>
</gene>
<evidence type="ECO:0000313" key="1">
    <source>
        <dbReference type="EMBL" id="MBB3113169.1"/>
    </source>
</evidence>
<proteinExistence type="predicted"/>
<dbReference type="InterPro" id="IPR007497">
    <property type="entry name" value="SIMPL/DUF541"/>
</dbReference>
<dbReference type="Pfam" id="PF04402">
    <property type="entry name" value="SIMPL"/>
    <property type="match status" value="1"/>
</dbReference>
<name>A0A7W5B2W5_9BACL</name>
<evidence type="ECO:0008006" key="3">
    <source>
        <dbReference type="Google" id="ProtNLM"/>
    </source>
</evidence>
<dbReference type="InterPro" id="IPR052022">
    <property type="entry name" value="26kDa_periplasmic_antigen"/>
</dbReference>
<keyword evidence="2" id="KW-1185">Reference proteome</keyword>
<comment type="caution">
    <text evidence="1">The sequence shown here is derived from an EMBL/GenBank/DDBJ whole genome shotgun (WGS) entry which is preliminary data.</text>
</comment>
<dbReference type="RefSeq" id="WP_183603270.1">
    <property type="nucleotide sequence ID" value="NZ_JACHXK010000017.1"/>
</dbReference>
<dbReference type="GO" id="GO:0006974">
    <property type="term" value="P:DNA damage response"/>
    <property type="evidence" value="ECO:0007669"/>
    <property type="project" value="TreeGrafter"/>
</dbReference>
<organism evidence="1 2">
    <name type="scientific">Paenibacillus phyllosphaerae</name>
    <dbReference type="NCBI Taxonomy" id="274593"/>
    <lineage>
        <taxon>Bacteria</taxon>
        <taxon>Bacillati</taxon>
        <taxon>Bacillota</taxon>
        <taxon>Bacilli</taxon>
        <taxon>Bacillales</taxon>
        <taxon>Paenibacillaceae</taxon>
        <taxon>Paenibacillus</taxon>
    </lineage>
</organism>